<dbReference type="SUPFAM" id="SSF47095">
    <property type="entry name" value="HMG-box"/>
    <property type="match status" value="3"/>
</dbReference>
<sequence length="402" mass="46707">MPLPSQPLKSLSNLPPTPGRQVKHLKTELEKKESENEALKSSVAELTKALESIKFVQDKAATSVITATNNEENKKKKKKRDEHAPTPAVTAYRFFVKDVGSENTSGEDMRRMWKECQGDARKKYVEMAAEDKQRFDKENEVYMRQVSEKEQEEKALELYYEKQKQELAMQFYEAHVQAQAVVKDDKQKKKKVKDPNAPKGSKSAYMFFCQEKREEFTKKNPGKGPAEVTKILGEEWNKLEKGKRGKKGTKKYDDLAAKDKIRYDSEKEVYEAQKEEEQQKMVEERETQLVKDKEEAMKLLKETEINIPTVEETETSAHDEKKQGKKKTKPSGPKKPSTAYIFFVAENREKVRQTLQEKATLQEIMGEVGRQWRMLSDEDKKPYTEKASKDKERYQQELEALK</sequence>
<dbReference type="GO" id="GO:0003677">
    <property type="term" value="F:DNA binding"/>
    <property type="evidence" value="ECO:0007669"/>
    <property type="project" value="UniProtKB-UniRule"/>
</dbReference>
<feature type="region of interest" description="Disordered" evidence="4">
    <location>
        <begin position="301"/>
        <end position="339"/>
    </location>
</feature>
<feature type="domain" description="HMG box" evidence="5">
    <location>
        <begin position="333"/>
        <end position="402"/>
    </location>
</feature>
<dbReference type="PROSITE" id="PS50118">
    <property type="entry name" value="HMG_BOX_2"/>
    <property type="match status" value="3"/>
</dbReference>
<name>A0A7S2EXH8_TRICV</name>
<dbReference type="InterPro" id="IPR009071">
    <property type="entry name" value="HMG_box_dom"/>
</dbReference>
<feature type="region of interest" description="Disordered" evidence="4">
    <location>
        <begin position="61"/>
        <end position="85"/>
    </location>
</feature>
<dbReference type="Pfam" id="PF09011">
    <property type="entry name" value="HMG_box_2"/>
    <property type="match status" value="1"/>
</dbReference>
<feature type="DNA-binding region" description="HMG box" evidence="2">
    <location>
        <begin position="85"/>
        <end position="143"/>
    </location>
</feature>
<dbReference type="Gene3D" id="1.10.30.10">
    <property type="entry name" value="High mobility group box domain"/>
    <property type="match status" value="3"/>
</dbReference>
<proteinExistence type="predicted"/>
<feature type="domain" description="HMG box" evidence="5">
    <location>
        <begin position="198"/>
        <end position="271"/>
    </location>
</feature>
<keyword evidence="2" id="KW-0539">Nucleus</keyword>
<dbReference type="SMART" id="SM00398">
    <property type="entry name" value="HMG"/>
    <property type="match status" value="3"/>
</dbReference>
<feature type="compositionally biased region" description="Basic and acidic residues" evidence="4">
    <location>
        <begin position="375"/>
        <end position="402"/>
    </location>
</feature>
<protein>
    <recommendedName>
        <fullName evidence="5">HMG box domain-containing protein</fullName>
    </recommendedName>
</protein>
<feature type="region of interest" description="Disordered" evidence="4">
    <location>
        <begin position="1"/>
        <end position="22"/>
    </location>
</feature>
<evidence type="ECO:0000256" key="4">
    <source>
        <dbReference type="SAM" id="MobiDB-lite"/>
    </source>
</evidence>
<dbReference type="InterPro" id="IPR050342">
    <property type="entry name" value="HMGB"/>
</dbReference>
<evidence type="ECO:0000313" key="6">
    <source>
        <dbReference type="EMBL" id="CAD9362300.1"/>
    </source>
</evidence>
<evidence type="ECO:0000259" key="5">
    <source>
        <dbReference type="PROSITE" id="PS50118"/>
    </source>
</evidence>
<dbReference type="PANTHER" id="PTHR48112:SF22">
    <property type="entry name" value="MITOCHONDRIAL TRANSCRIPTION FACTOR A, ISOFORM B"/>
    <property type="match status" value="1"/>
</dbReference>
<feature type="DNA-binding region" description="HMG box" evidence="2">
    <location>
        <begin position="198"/>
        <end position="271"/>
    </location>
</feature>
<feature type="region of interest" description="Disordered" evidence="4">
    <location>
        <begin position="182"/>
        <end position="204"/>
    </location>
</feature>
<feature type="coiled-coil region" evidence="3">
    <location>
        <begin position="132"/>
        <end position="166"/>
    </location>
</feature>
<dbReference type="PANTHER" id="PTHR48112">
    <property type="entry name" value="HIGH MOBILITY GROUP PROTEIN DSP1"/>
    <property type="match status" value="1"/>
</dbReference>
<organism evidence="6">
    <name type="scientific">Trieres chinensis</name>
    <name type="common">Marine centric diatom</name>
    <name type="synonym">Odontella sinensis</name>
    <dbReference type="NCBI Taxonomy" id="1514140"/>
    <lineage>
        <taxon>Eukaryota</taxon>
        <taxon>Sar</taxon>
        <taxon>Stramenopiles</taxon>
        <taxon>Ochrophyta</taxon>
        <taxon>Bacillariophyta</taxon>
        <taxon>Mediophyceae</taxon>
        <taxon>Biddulphiophycidae</taxon>
        <taxon>Eupodiscales</taxon>
        <taxon>Parodontellaceae</taxon>
        <taxon>Trieres</taxon>
    </lineage>
</organism>
<keyword evidence="3" id="KW-0175">Coiled coil</keyword>
<dbReference type="EMBL" id="HBGO01039039">
    <property type="protein sequence ID" value="CAD9362300.1"/>
    <property type="molecule type" value="Transcribed_RNA"/>
</dbReference>
<reference evidence="6" key="1">
    <citation type="submission" date="2021-01" db="EMBL/GenBank/DDBJ databases">
        <authorList>
            <person name="Corre E."/>
            <person name="Pelletier E."/>
            <person name="Niang G."/>
            <person name="Scheremetjew M."/>
            <person name="Finn R."/>
            <person name="Kale V."/>
            <person name="Holt S."/>
            <person name="Cochrane G."/>
            <person name="Meng A."/>
            <person name="Brown T."/>
            <person name="Cohen L."/>
        </authorList>
    </citation>
    <scope>NUCLEOTIDE SEQUENCE</scope>
    <source>
        <strain evidence="6">Grunow 1884</strain>
    </source>
</reference>
<dbReference type="InterPro" id="IPR036910">
    <property type="entry name" value="HMG_box_dom_sf"/>
</dbReference>
<evidence type="ECO:0000256" key="3">
    <source>
        <dbReference type="SAM" id="Coils"/>
    </source>
</evidence>
<accession>A0A7S2EXH8</accession>
<feature type="DNA-binding region" description="HMG box" evidence="2">
    <location>
        <begin position="333"/>
        <end position="402"/>
    </location>
</feature>
<gene>
    <name evidence="6" type="ORF">OSIN01602_LOCUS22622</name>
</gene>
<feature type="domain" description="HMG box" evidence="5">
    <location>
        <begin position="85"/>
        <end position="143"/>
    </location>
</feature>
<dbReference type="Pfam" id="PF00505">
    <property type="entry name" value="HMG_box"/>
    <property type="match status" value="1"/>
</dbReference>
<feature type="coiled-coil region" evidence="3">
    <location>
        <begin position="260"/>
        <end position="287"/>
    </location>
</feature>
<feature type="region of interest" description="Disordered" evidence="4">
    <location>
        <begin position="369"/>
        <end position="402"/>
    </location>
</feature>
<feature type="coiled-coil region" evidence="3">
    <location>
        <begin position="22"/>
        <end position="49"/>
    </location>
</feature>
<keyword evidence="1 2" id="KW-0238">DNA-binding</keyword>
<evidence type="ECO:0000256" key="1">
    <source>
        <dbReference type="ARBA" id="ARBA00023125"/>
    </source>
</evidence>
<dbReference type="AlphaFoldDB" id="A0A7S2EXH8"/>
<dbReference type="GO" id="GO:0005634">
    <property type="term" value="C:nucleus"/>
    <property type="evidence" value="ECO:0007669"/>
    <property type="project" value="UniProtKB-UniRule"/>
</dbReference>
<evidence type="ECO:0000256" key="2">
    <source>
        <dbReference type="PROSITE-ProRule" id="PRU00267"/>
    </source>
</evidence>